<proteinExistence type="predicted"/>
<protein>
    <submittedName>
        <fullName evidence="1">Uncharacterized protein</fullName>
    </submittedName>
</protein>
<name>A0A5Q2F4Q1_9CAUD</name>
<organism evidence="1 2">
    <name type="scientific">Erwinia phage Midgardsormr38</name>
    <dbReference type="NCBI Taxonomy" id="2663326"/>
    <lineage>
        <taxon>Viruses</taxon>
        <taxon>Duplodnaviria</taxon>
        <taxon>Heunggongvirae</taxon>
        <taxon>Uroviricota</taxon>
        <taxon>Caudoviricetes</taxon>
        <taxon>Midgardsormrvirus</taxon>
        <taxon>Midgardsormrvirus midgardsormr38</taxon>
    </lineage>
</organism>
<accession>A0A5Q2F4Q1</accession>
<keyword evidence="2" id="KW-1185">Reference proteome</keyword>
<dbReference type="EMBL" id="MN602881">
    <property type="protein sequence ID" value="QGF22042.1"/>
    <property type="molecule type" value="Genomic_DNA"/>
</dbReference>
<dbReference type="KEGG" id="vg:77943283"/>
<dbReference type="GeneID" id="77943283"/>
<evidence type="ECO:0000313" key="1">
    <source>
        <dbReference type="EMBL" id="QGF22042.1"/>
    </source>
</evidence>
<dbReference type="RefSeq" id="YP_010667171.1">
    <property type="nucleotide sequence ID" value="NC_070949.1"/>
</dbReference>
<sequence>MTTITIAYEVSADKFQQIEQLVAAEEIHNISFNGEEFSVERGDFTAVDKEDADYVILLAKINEIIHGY</sequence>
<reference evidence="1 2" key="1">
    <citation type="submission" date="2019-10" db="EMBL/GenBank/DDBJ databases">
        <title>Complete genome sequence of Erwinia phage Midgardsormr38.</title>
        <authorList>
            <person name="Dislers A."/>
            <person name="Zrelovs N."/>
            <person name="Kazaks A."/>
        </authorList>
    </citation>
    <scope>NUCLEOTIDE SEQUENCE [LARGE SCALE GENOMIC DNA]</scope>
</reference>
<dbReference type="Proteomes" id="UP000349651">
    <property type="component" value="Segment"/>
</dbReference>
<evidence type="ECO:0000313" key="2">
    <source>
        <dbReference type="Proteomes" id="UP000349651"/>
    </source>
</evidence>